<name>A0A376AF68_9HYPH</name>
<feature type="signal peptide" evidence="1">
    <location>
        <begin position="1"/>
        <end position="21"/>
    </location>
</feature>
<sequence length="321" mass="34701">MTKLPRAILLSAALVGAPAMAAETPSELTVMSFNIWGGGANEEKDVSETAAVIRAAGADIIGIQETKPEPDVCDADDCVPTGSSVARQLAEALGFHYYEQAKTNPALWANAILSRYPIGKPTDNDLGAEIDVNGRKVYAFNIHLTDFPYQPYQLLGIDYGPAPFLKTAEEAVAAAAKARGPALDLLMKDMKQAEGADAVFLFGDLNEPSYRDWTDAAVKAGHQPMAVKYPSALRIEQQAGMTDLLRAAYPDEVAKPAFTWTPTSEPTDKDDHHDRIDYVFGRSAKLETLSVSVVGERSPQADIVVTPWPSDHRAVVAKVRF</sequence>
<dbReference type="RefSeq" id="WP_115669233.1">
    <property type="nucleotide sequence ID" value="NZ_UEYP01000002.1"/>
</dbReference>
<dbReference type="OrthoDB" id="3414047at2"/>
<dbReference type="SUPFAM" id="SSF56219">
    <property type="entry name" value="DNase I-like"/>
    <property type="match status" value="1"/>
</dbReference>
<keyword evidence="1" id="KW-0732">Signal</keyword>
<protein>
    <recommendedName>
        <fullName evidence="2">Endonuclease/exonuclease/phosphatase domain-containing protein</fullName>
    </recommendedName>
</protein>
<dbReference type="GO" id="GO:0003824">
    <property type="term" value="F:catalytic activity"/>
    <property type="evidence" value="ECO:0007669"/>
    <property type="project" value="InterPro"/>
</dbReference>
<evidence type="ECO:0000256" key="1">
    <source>
        <dbReference type="SAM" id="SignalP"/>
    </source>
</evidence>
<dbReference type="PANTHER" id="PTHR41349:SF1">
    <property type="entry name" value="PROTEIN CBG08683"/>
    <property type="match status" value="1"/>
</dbReference>
<dbReference type="PANTHER" id="PTHR41349">
    <property type="match status" value="1"/>
</dbReference>
<dbReference type="Gene3D" id="3.60.10.10">
    <property type="entry name" value="Endonuclease/exonuclease/phosphatase"/>
    <property type="match status" value="1"/>
</dbReference>
<gene>
    <name evidence="3" type="ORF">RHIZ70_2153</name>
</gene>
<dbReference type="Pfam" id="PF03372">
    <property type="entry name" value="Exo_endo_phos"/>
    <property type="match status" value="1"/>
</dbReference>
<dbReference type="InterPro" id="IPR005135">
    <property type="entry name" value="Endo/exonuclease/phosphatase"/>
</dbReference>
<feature type="domain" description="Endonuclease/exonuclease/phosphatase" evidence="2">
    <location>
        <begin position="31"/>
        <end position="312"/>
    </location>
</feature>
<feature type="chain" id="PRO_5016812762" description="Endonuclease/exonuclease/phosphatase domain-containing protein" evidence="1">
    <location>
        <begin position="22"/>
        <end position="321"/>
    </location>
</feature>
<accession>A0A376AF68</accession>
<evidence type="ECO:0000259" key="2">
    <source>
        <dbReference type="Pfam" id="PF03372"/>
    </source>
</evidence>
<evidence type="ECO:0000313" key="4">
    <source>
        <dbReference type="Proteomes" id="UP000254764"/>
    </source>
</evidence>
<dbReference type="AlphaFoldDB" id="A0A376AF68"/>
<proteinExistence type="predicted"/>
<organism evidence="3 4">
    <name type="scientific">Ciceribacter selenitireducens ATCC BAA-1503</name>
    <dbReference type="NCBI Taxonomy" id="1336235"/>
    <lineage>
        <taxon>Bacteria</taxon>
        <taxon>Pseudomonadati</taxon>
        <taxon>Pseudomonadota</taxon>
        <taxon>Alphaproteobacteria</taxon>
        <taxon>Hyphomicrobiales</taxon>
        <taxon>Rhizobiaceae</taxon>
        <taxon>Ciceribacter</taxon>
    </lineage>
</organism>
<keyword evidence="4" id="KW-1185">Reference proteome</keyword>
<dbReference type="Proteomes" id="UP000254764">
    <property type="component" value="Unassembled WGS sequence"/>
</dbReference>
<dbReference type="EMBL" id="UEYP01000002">
    <property type="protein sequence ID" value="SSC66445.1"/>
    <property type="molecule type" value="Genomic_DNA"/>
</dbReference>
<dbReference type="STRING" id="1336235.GCA_000518785_00520"/>
<reference evidence="4" key="1">
    <citation type="submission" date="2018-07" db="EMBL/GenBank/DDBJ databases">
        <authorList>
            <person name="Peiro R."/>
            <person name="Begona"/>
            <person name="Cbmso G."/>
            <person name="Lopez M."/>
            <person name="Gonzalez S."/>
        </authorList>
    </citation>
    <scope>NUCLEOTIDE SEQUENCE [LARGE SCALE GENOMIC DNA]</scope>
</reference>
<dbReference type="InterPro" id="IPR036691">
    <property type="entry name" value="Endo/exonu/phosph_ase_sf"/>
</dbReference>
<evidence type="ECO:0000313" key="3">
    <source>
        <dbReference type="EMBL" id="SSC66445.1"/>
    </source>
</evidence>